<feature type="non-terminal residue" evidence="1">
    <location>
        <position position="36"/>
    </location>
</feature>
<organism evidence="1">
    <name type="scientific">marine sediment metagenome</name>
    <dbReference type="NCBI Taxonomy" id="412755"/>
    <lineage>
        <taxon>unclassified sequences</taxon>
        <taxon>metagenomes</taxon>
        <taxon>ecological metagenomes</taxon>
    </lineage>
</organism>
<proteinExistence type="predicted"/>
<reference evidence="1" key="1">
    <citation type="journal article" date="2015" name="Nature">
        <title>Complex archaea that bridge the gap between prokaryotes and eukaryotes.</title>
        <authorList>
            <person name="Spang A."/>
            <person name="Saw J.H."/>
            <person name="Jorgensen S.L."/>
            <person name="Zaremba-Niedzwiedzka K."/>
            <person name="Martijn J."/>
            <person name="Lind A.E."/>
            <person name="van Eijk R."/>
            <person name="Schleper C."/>
            <person name="Guy L."/>
            <person name="Ettema T.J."/>
        </authorList>
    </citation>
    <scope>NUCLEOTIDE SEQUENCE</scope>
</reference>
<dbReference type="EMBL" id="LAZR01066191">
    <property type="protein sequence ID" value="KKK54063.1"/>
    <property type="molecule type" value="Genomic_DNA"/>
</dbReference>
<evidence type="ECO:0000313" key="1">
    <source>
        <dbReference type="EMBL" id="KKK54063.1"/>
    </source>
</evidence>
<comment type="caution">
    <text evidence="1">The sequence shown here is derived from an EMBL/GenBank/DDBJ whole genome shotgun (WGS) entry which is preliminary data.</text>
</comment>
<name>A0A0F8WBU7_9ZZZZ</name>
<sequence>MKKKCFKCGETKDSSDFYAHGQMADGHLGKCKECTK</sequence>
<protein>
    <submittedName>
        <fullName evidence="1">Uncharacterized protein</fullName>
    </submittedName>
</protein>
<dbReference type="AlphaFoldDB" id="A0A0F8WBU7"/>
<gene>
    <name evidence="1" type="ORF">LCGC14_3088530</name>
</gene>
<accession>A0A0F8WBU7</accession>